<evidence type="ECO:0000313" key="1">
    <source>
        <dbReference type="EMBL" id="KAL0072312.1"/>
    </source>
</evidence>
<dbReference type="Proteomes" id="UP001437256">
    <property type="component" value="Unassembled WGS sequence"/>
</dbReference>
<dbReference type="InterPro" id="IPR036047">
    <property type="entry name" value="F-box-like_dom_sf"/>
</dbReference>
<gene>
    <name evidence="1" type="ORF">AAF712_000074</name>
</gene>
<comment type="caution">
    <text evidence="1">The sequence shown here is derived from an EMBL/GenBank/DDBJ whole genome shotgun (WGS) entry which is preliminary data.</text>
</comment>
<dbReference type="SUPFAM" id="SSF81383">
    <property type="entry name" value="F-box domain"/>
    <property type="match status" value="1"/>
</dbReference>
<dbReference type="SUPFAM" id="SSF52047">
    <property type="entry name" value="RNI-like"/>
    <property type="match status" value="1"/>
</dbReference>
<dbReference type="EMBL" id="JBBXMP010000001">
    <property type="protein sequence ID" value="KAL0072312.1"/>
    <property type="molecule type" value="Genomic_DNA"/>
</dbReference>
<reference evidence="1 2" key="1">
    <citation type="submission" date="2024-05" db="EMBL/GenBank/DDBJ databases">
        <title>A draft genome resource for the thread blight pathogen Marasmius tenuissimus strain MS-2.</title>
        <authorList>
            <person name="Yulfo-Soto G.E."/>
            <person name="Baruah I.K."/>
            <person name="Amoako-Attah I."/>
            <person name="Bukari Y."/>
            <person name="Meinhardt L.W."/>
            <person name="Bailey B.A."/>
            <person name="Cohen S.P."/>
        </authorList>
    </citation>
    <scope>NUCLEOTIDE SEQUENCE [LARGE SCALE GENOMIC DNA]</scope>
    <source>
        <strain evidence="1 2">MS-2</strain>
    </source>
</reference>
<evidence type="ECO:0008006" key="3">
    <source>
        <dbReference type="Google" id="ProtNLM"/>
    </source>
</evidence>
<proteinExistence type="predicted"/>
<protein>
    <recommendedName>
        <fullName evidence="3">F-box domain-containing protein</fullName>
    </recommendedName>
</protein>
<keyword evidence="2" id="KW-1185">Reference proteome</keyword>
<organism evidence="1 2">
    <name type="scientific">Marasmius tenuissimus</name>
    <dbReference type="NCBI Taxonomy" id="585030"/>
    <lineage>
        <taxon>Eukaryota</taxon>
        <taxon>Fungi</taxon>
        <taxon>Dikarya</taxon>
        <taxon>Basidiomycota</taxon>
        <taxon>Agaricomycotina</taxon>
        <taxon>Agaricomycetes</taxon>
        <taxon>Agaricomycetidae</taxon>
        <taxon>Agaricales</taxon>
        <taxon>Marasmiineae</taxon>
        <taxon>Marasmiaceae</taxon>
        <taxon>Marasmius</taxon>
    </lineage>
</organism>
<sequence length="569" mass="64237">MAPSTFFCDKCNPLFDTTIIQSLPVYPADHIPTPSEVSEALVAVEDGKRILARYDEEILHLQIRLSEVGRQRQRLDERINQTRQSVSIIKRLPTEIWQEIFAFACPASTWSLAITGHDVIATPLKISHVCSRWRSIIRAAPRLWSSISLDIMHPCRDAVNLIETHISASKGHPLTIYIWENYEISGPFRPFHGAMAALGLRGVLALRKLMQHVGQCEELQIEVSWEILAAVVDRRLRKVSFPVLRSLKAIRPPEDDQIERLGWFREALARAPLLRDLRLEHLETAPRFLPLSQITTLALDDSHGFDCVSPGLAACTSLERFEVTLTDPCLDSVPVPPHTTTLTSLRTLTIHSCGLTNITSHPIPRILAAVTFPSLISLTIKVPPQCFMSDEETPRAIVALIERSQCSLTSLCLRFPTYSVPYLQNILRMCTELSELEIVWAYQPRTKISNLLSVLTLCTESNNDDLVPQLSKFVLHSEDNDLVWGYCDAVVNSLVEMLSSRLPSGTQTGYLTDVNIQLHPQKFVDYEFIQSVGDKPTRDLCGPVLRERLGFLHDYGVRCSVENRDNFYK</sequence>
<dbReference type="InterPro" id="IPR032675">
    <property type="entry name" value="LRR_dom_sf"/>
</dbReference>
<dbReference type="Gene3D" id="1.20.1280.50">
    <property type="match status" value="1"/>
</dbReference>
<name>A0ABR3AIB9_9AGAR</name>
<dbReference type="Gene3D" id="3.80.10.10">
    <property type="entry name" value="Ribonuclease Inhibitor"/>
    <property type="match status" value="1"/>
</dbReference>
<accession>A0ABR3AIB9</accession>
<evidence type="ECO:0000313" key="2">
    <source>
        <dbReference type="Proteomes" id="UP001437256"/>
    </source>
</evidence>